<dbReference type="EMBL" id="FNHH01000004">
    <property type="protein sequence ID" value="SDL94119.1"/>
    <property type="molecule type" value="Genomic_DNA"/>
</dbReference>
<evidence type="ECO:0000313" key="2">
    <source>
        <dbReference type="Proteomes" id="UP000199226"/>
    </source>
</evidence>
<name>A0A1G9P5W2_9SPHI</name>
<accession>A0A1G9P5W2</accession>
<dbReference type="AlphaFoldDB" id="A0A1G9P5W2"/>
<reference evidence="2" key="1">
    <citation type="submission" date="2016-10" db="EMBL/GenBank/DDBJ databases">
        <authorList>
            <person name="Varghese N."/>
            <person name="Submissions S."/>
        </authorList>
    </citation>
    <scope>NUCLEOTIDE SEQUENCE [LARGE SCALE GENOMIC DNA]</scope>
    <source>
        <strain evidence="2">DSM 24536</strain>
    </source>
</reference>
<proteinExistence type="predicted"/>
<organism evidence="1 2">
    <name type="scientific">Daejeonella rubra</name>
    <dbReference type="NCBI Taxonomy" id="990371"/>
    <lineage>
        <taxon>Bacteria</taxon>
        <taxon>Pseudomonadati</taxon>
        <taxon>Bacteroidota</taxon>
        <taxon>Sphingobacteriia</taxon>
        <taxon>Sphingobacteriales</taxon>
        <taxon>Sphingobacteriaceae</taxon>
        <taxon>Daejeonella</taxon>
    </lineage>
</organism>
<keyword evidence="2" id="KW-1185">Reference proteome</keyword>
<evidence type="ECO:0000313" key="1">
    <source>
        <dbReference type="EMBL" id="SDL94119.1"/>
    </source>
</evidence>
<protein>
    <submittedName>
        <fullName evidence="1">Uncharacterized protein</fullName>
    </submittedName>
</protein>
<gene>
    <name evidence="1" type="ORF">SAMN05421813_1041</name>
</gene>
<sequence>MIDTNNFAVFQEKVKIRLIILVYRPKKSLQVLI</sequence>
<dbReference type="Proteomes" id="UP000199226">
    <property type="component" value="Unassembled WGS sequence"/>
</dbReference>